<feature type="compositionally biased region" description="Basic and acidic residues" evidence="1">
    <location>
        <begin position="1"/>
        <end position="12"/>
    </location>
</feature>
<evidence type="ECO:0008006" key="4">
    <source>
        <dbReference type="Google" id="ProtNLM"/>
    </source>
</evidence>
<organism evidence="2 3">
    <name type="scientific">Allosaccharopolyspora coralli</name>
    <dbReference type="NCBI Taxonomy" id="2665642"/>
    <lineage>
        <taxon>Bacteria</taxon>
        <taxon>Bacillati</taxon>
        <taxon>Actinomycetota</taxon>
        <taxon>Actinomycetes</taxon>
        <taxon>Pseudonocardiales</taxon>
        <taxon>Pseudonocardiaceae</taxon>
        <taxon>Allosaccharopolyspora</taxon>
    </lineage>
</organism>
<feature type="region of interest" description="Disordered" evidence="1">
    <location>
        <begin position="1"/>
        <end position="26"/>
    </location>
</feature>
<dbReference type="Proteomes" id="UP000371041">
    <property type="component" value="Chromosome"/>
</dbReference>
<evidence type="ECO:0000256" key="1">
    <source>
        <dbReference type="SAM" id="MobiDB-lite"/>
    </source>
</evidence>
<gene>
    <name evidence="2" type="ORF">GIY23_12960</name>
</gene>
<feature type="compositionally biased region" description="Low complexity" evidence="1">
    <location>
        <begin position="308"/>
        <end position="320"/>
    </location>
</feature>
<keyword evidence="3" id="KW-1185">Reference proteome</keyword>
<feature type="region of interest" description="Disordered" evidence="1">
    <location>
        <begin position="306"/>
        <end position="349"/>
    </location>
</feature>
<dbReference type="EMBL" id="CP045929">
    <property type="protein sequence ID" value="QGK70312.1"/>
    <property type="molecule type" value="Genomic_DNA"/>
</dbReference>
<evidence type="ECO:0000313" key="2">
    <source>
        <dbReference type="EMBL" id="QGK70312.1"/>
    </source>
</evidence>
<reference evidence="3" key="1">
    <citation type="submission" date="2019-11" db="EMBL/GenBank/DDBJ databases">
        <title>The complete genome sequence of Saccharopolyspora sp. E2A.</title>
        <authorList>
            <person name="Zhang G."/>
        </authorList>
    </citation>
    <scope>NUCLEOTIDE SEQUENCE [LARGE SCALE GENOMIC DNA]</scope>
    <source>
        <strain evidence="3">E2A</strain>
    </source>
</reference>
<dbReference type="Pfam" id="PF13814">
    <property type="entry name" value="Replic_Relax"/>
    <property type="match status" value="1"/>
</dbReference>
<protein>
    <recommendedName>
        <fullName evidence="4">Replication-relaxation</fullName>
    </recommendedName>
</protein>
<name>A0A5Q3Q760_9PSEU</name>
<dbReference type="RefSeq" id="WP_154076896.1">
    <property type="nucleotide sequence ID" value="NZ_CP045929.1"/>
</dbReference>
<accession>A0A5Q3Q760</accession>
<dbReference type="KEGG" id="sace:GIY23_12960"/>
<feature type="compositionally biased region" description="Polar residues" evidence="1">
    <location>
        <begin position="335"/>
        <end position="349"/>
    </location>
</feature>
<dbReference type="InterPro" id="IPR025855">
    <property type="entry name" value="Replic_Relax"/>
</dbReference>
<evidence type="ECO:0000313" key="3">
    <source>
        <dbReference type="Proteomes" id="UP000371041"/>
    </source>
</evidence>
<sequence length="349" mass="39096">MFDARSRQHDLRSPVPTRPTGRAAISNEHQATIAGRLTARDRWIARMVAEHGTLTSTQLARVAFPCRRTANKRLPLLYRWRVLNRFQPYVRSGAAPMFYVLDSAGAHLLAHEDGIDPHALKFRSERAIGIAHSLRLAHLHGVNDLFTGLIAHALHHDQRALAAWWSETRCARHFGDLVRPDGYGRWRIGDREIEFFLEFDTGSYQLSRLVAKLPGYAELATTSRIVTPILTCFARPEREAHARRLLADHLRTHSRPRTVPVATTTVDTIQQAGTSADQVWLPLHPSDSGRLHLIDLTTAWPHLPAPTAPTGTTNPTPEATRAVRLSPPASMPPFTRTTLDWNPSRTTSP</sequence>
<proteinExistence type="predicted"/>
<dbReference type="AlphaFoldDB" id="A0A5Q3Q760"/>